<dbReference type="EMBL" id="VCKW01000168">
    <property type="protein sequence ID" value="TMQ92247.1"/>
    <property type="molecule type" value="Genomic_DNA"/>
</dbReference>
<evidence type="ECO:0000259" key="1">
    <source>
        <dbReference type="Pfam" id="PF21831"/>
    </source>
</evidence>
<dbReference type="AlphaFoldDB" id="A0A5C4J5S5"/>
<dbReference type="Pfam" id="PF21831">
    <property type="entry name" value="DUF6891"/>
    <property type="match status" value="1"/>
</dbReference>
<comment type="caution">
    <text evidence="2">The sequence shown here is derived from an EMBL/GenBank/DDBJ whole genome shotgun (WGS) entry which is preliminary data.</text>
</comment>
<feature type="domain" description="DUF6891" evidence="1">
    <location>
        <begin position="3"/>
        <end position="181"/>
    </location>
</feature>
<evidence type="ECO:0000313" key="3">
    <source>
        <dbReference type="Proteomes" id="UP000309174"/>
    </source>
</evidence>
<dbReference type="InterPro" id="IPR054186">
    <property type="entry name" value="DUF6891"/>
</dbReference>
<keyword evidence="3" id="KW-1185">Reference proteome</keyword>
<evidence type="ECO:0000313" key="2">
    <source>
        <dbReference type="EMBL" id="TMQ92247.1"/>
    </source>
</evidence>
<dbReference type="OrthoDB" id="5515732at2"/>
<gene>
    <name evidence="2" type="ORF">ETD83_27525</name>
</gene>
<reference evidence="2 3" key="1">
    <citation type="submission" date="2019-05" db="EMBL/GenBank/DDBJ databases">
        <title>Draft genome sequence of Actinomadura sp. 14C53.</title>
        <authorList>
            <person name="Saricaoglu S."/>
            <person name="Isik K."/>
        </authorList>
    </citation>
    <scope>NUCLEOTIDE SEQUENCE [LARGE SCALE GENOMIC DNA]</scope>
    <source>
        <strain evidence="2 3">14C53</strain>
    </source>
</reference>
<dbReference type="RefSeq" id="WP_138648118.1">
    <property type="nucleotide sequence ID" value="NZ_VCKW01000168.1"/>
</dbReference>
<sequence length="181" mass="20027">MSQQLREHIRVLLALGADDFDTIVGRCAEYLDGTPDVTSLASEIAAEEFAAYLADQRTWPDVTDSDRLLRAFRELDTSGIVARADFTCCQNCGISEVGGEVPSGEQRRGYTFCHRQDMQAAVTGGGLMLAYGVFTDAAEPSTQPEIGEDVAEALRRHGLTVHWDGDPSRRIEVDVTYRRRR</sequence>
<organism evidence="2 3">
    <name type="scientific">Actinomadura soli</name>
    <dbReference type="NCBI Taxonomy" id="2508997"/>
    <lineage>
        <taxon>Bacteria</taxon>
        <taxon>Bacillati</taxon>
        <taxon>Actinomycetota</taxon>
        <taxon>Actinomycetes</taxon>
        <taxon>Streptosporangiales</taxon>
        <taxon>Thermomonosporaceae</taxon>
        <taxon>Actinomadura</taxon>
    </lineage>
</organism>
<name>A0A5C4J5S5_9ACTN</name>
<proteinExistence type="predicted"/>
<protein>
    <recommendedName>
        <fullName evidence="1">DUF6891 domain-containing protein</fullName>
    </recommendedName>
</protein>
<accession>A0A5C4J5S5</accession>
<dbReference type="Proteomes" id="UP000309174">
    <property type="component" value="Unassembled WGS sequence"/>
</dbReference>